<evidence type="ECO:0000313" key="4">
    <source>
        <dbReference type="EMBL" id="MPR31029.1"/>
    </source>
</evidence>
<dbReference type="Pfam" id="PF00353">
    <property type="entry name" value="HemolysinCabind"/>
    <property type="match status" value="4"/>
</dbReference>
<feature type="compositionally biased region" description="Basic and acidic residues" evidence="3">
    <location>
        <begin position="178"/>
        <end position="188"/>
    </location>
</feature>
<dbReference type="PANTHER" id="PTHR38340">
    <property type="entry name" value="S-LAYER PROTEIN"/>
    <property type="match status" value="1"/>
</dbReference>
<dbReference type="GO" id="GO:0005576">
    <property type="term" value="C:extracellular region"/>
    <property type="evidence" value="ECO:0007669"/>
    <property type="project" value="UniProtKB-SubCell"/>
</dbReference>
<feature type="region of interest" description="Disordered" evidence="3">
    <location>
        <begin position="164"/>
        <end position="244"/>
    </location>
</feature>
<dbReference type="PANTHER" id="PTHR38340:SF1">
    <property type="entry name" value="S-LAYER PROTEIN"/>
    <property type="match status" value="1"/>
</dbReference>
<accession>A0A5N7MX00</accession>
<dbReference type="OrthoDB" id="7854479at2"/>
<feature type="compositionally biased region" description="Basic and acidic residues" evidence="3">
    <location>
        <begin position="210"/>
        <end position="227"/>
    </location>
</feature>
<comment type="caution">
    <text evidence="4">The sequence shown here is derived from an EMBL/GenBank/DDBJ whole genome shotgun (WGS) entry which is preliminary data.</text>
</comment>
<dbReference type="SUPFAM" id="SSF51120">
    <property type="entry name" value="beta-Roll"/>
    <property type="match status" value="2"/>
</dbReference>
<keyword evidence="2" id="KW-0964">Secreted</keyword>
<dbReference type="PROSITE" id="PS00330">
    <property type="entry name" value="HEMOLYSIN_CALCIUM"/>
    <property type="match status" value="3"/>
</dbReference>
<reference evidence="4 5" key="1">
    <citation type="journal article" date="2019" name="Syst. Appl. Microbiol.">
        <title>Microvirga tunisiensis sp. nov., a root nodule symbiotic bacterium isolated from Lupinus micranthus and L. luteus grown in Northern Tunisia.</title>
        <authorList>
            <person name="Msaddak A."/>
            <person name="Rejili M."/>
            <person name="Duran D."/>
            <person name="Mars M."/>
            <person name="Palacios J.M."/>
            <person name="Ruiz-Argueso T."/>
            <person name="Rey L."/>
            <person name="Imperial J."/>
        </authorList>
    </citation>
    <scope>NUCLEOTIDE SEQUENCE [LARGE SCALE GENOMIC DNA]</scope>
    <source>
        <strain evidence="4 5">Lmie10</strain>
    </source>
</reference>
<organism evidence="4 5">
    <name type="scientific">Microvirga tunisiensis</name>
    <dbReference type="NCBI Taxonomy" id="2108360"/>
    <lineage>
        <taxon>Bacteria</taxon>
        <taxon>Pseudomonadati</taxon>
        <taxon>Pseudomonadota</taxon>
        <taxon>Alphaproteobacteria</taxon>
        <taxon>Hyphomicrobiales</taxon>
        <taxon>Methylobacteriaceae</taxon>
        <taxon>Microvirga</taxon>
    </lineage>
</organism>
<comment type="subcellular location">
    <subcellularLocation>
        <location evidence="1">Secreted</location>
    </subcellularLocation>
</comment>
<name>A0A5N7MX00_9HYPH</name>
<dbReference type="PRINTS" id="PR00313">
    <property type="entry name" value="CABNDNGRPT"/>
</dbReference>
<protein>
    <submittedName>
        <fullName evidence="4">Calcium-binding protein</fullName>
    </submittedName>
</protein>
<feature type="region of interest" description="Disordered" evidence="3">
    <location>
        <begin position="1"/>
        <end position="25"/>
    </location>
</feature>
<dbReference type="EMBL" id="VOSK01000518">
    <property type="protein sequence ID" value="MPR31029.1"/>
    <property type="molecule type" value="Genomic_DNA"/>
</dbReference>
<evidence type="ECO:0000256" key="1">
    <source>
        <dbReference type="ARBA" id="ARBA00004613"/>
    </source>
</evidence>
<dbReference type="InterPro" id="IPR001343">
    <property type="entry name" value="Hemolysn_Ca-bd"/>
</dbReference>
<dbReference type="InterPro" id="IPR011049">
    <property type="entry name" value="Serralysin-like_metalloprot_C"/>
</dbReference>
<dbReference type="Proteomes" id="UP000403266">
    <property type="component" value="Unassembled WGS sequence"/>
</dbReference>
<evidence type="ECO:0000256" key="2">
    <source>
        <dbReference type="ARBA" id="ARBA00022525"/>
    </source>
</evidence>
<proteinExistence type="predicted"/>
<dbReference type="Gene3D" id="2.150.10.10">
    <property type="entry name" value="Serralysin-like metalloprotease, C-terminal"/>
    <property type="match status" value="3"/>
</dbReference>
<dbReference type="InterPro" id="IPR018511">
    <property type="entry name" value="Hemolysin-typ_Ca-bd_CS"/>
</dbReference>
<sequence length="538" mass="55365">MGINPLADPAPLRSAVTRDGRPTGQNHCVEDLAEGLDTYGPILLNLTTSPEAGLAGFPNPTGASFLFSQTYDLSDPSNGELAKLLDDVSLSRREIVQHGKSVLEGHGQGTVGEVDGTAGYKLVLPIASGEIRELSYKNALASFQAALSVKLRAAVVGDGGNDVLRGTGADDNLNGGGGRDDLSGRAGDDYLNGGSGRDVLSGGSGDDYLDGGRDNDRLFGHSGEDHLFGGSGSDELTGGSGHDHLYGGSGNDRAFFNVSTDGSDIVNLGAGSDIVSVSAATSRQIHLTFTSAEVGNGTATDAGTMTNQDGGLAVRLQSETSVGDLTGEISRFDDEGITFVAARPGLTFDVRDLVSGTARGDQFEVVSLGTKAADTLTAVRSGDAYYFNAGMGNDRVTGGRDSDFLVGGAGTDTMDGRGGNDRFIAGAGNDVLTGGSGDDTFIFNAAFASNVDRIRDFRASDDTLQLDNAVFMGLTDGALNAGAFALASAKAEADDRVIYDQGTGNLFFDADGGARDNQTLFATLTNKTSITVSDFFVI</sequence>
<evidence type="ECO:0000313" key="5">
    <source>
        <dbReference type="Proteomes" id="UP000403266"/>
    </source>
</evidence>
<keyword evidence="5" id="KW-1185">Reference proteome</keyword>
<dbReference type="GO" id="GO:0005509">
    <property type="term" value="F:calcium ion binding"/>
    <property type="evidence" value="ECO:0007669"/>
    <property type="project" value="InterPro"/>
</dbReference>
<gene>
    <name evidence="4" type="ORF">FS320_40485</name>
</gene>
<evidence type="ECO:0000256" key="3">
    <source>
        <dbReference type="SAM" id="MobiDB-lite"/>
    </source>
</evidence>
<dbReference type="AlphaFoldDB" id="A0A5N7MX00"/>
<dbReference type="InterPro" id="IPR050557">
    <property type="entry name" value="RTX_toxin/Mannuronan_C5-epim"/>
</dbReference>